<gene>
    <name evidence="2" type="primary">jg4307</name>
    <name evidence="2" type="ORF">PAEG_LOCUS5313</name>
</gene>
<name>A0A8S4QPU6_9NEOP</name>
<keyword evidence="3" id="KW-1185">Reference proteome</keyword>
<dbReference type="OrthoDB" id="7491561at2759"/>
<dbReference type="SUPFAM" id="SSF57997">
    <property type="entry name" value="Tropomyosin"/>
    <property type="match status" value="1"/>
</dbReference>
<feature type="coiled-coil region" evidence="1">
    <location>
        <begin position="37"/>
        <end position="239"/>
    </location>
</feature>
<reference evidence="2" key="1">
    <citation type="submission" date="2022-03" db="EMBL/GenBank/DDBJ databases">
        <authorList>
            <person name="Lindestad O."/>
        </authorList>
    </citation>
    <scope>NUCLEOTIDE SEQUENCE</scope>
</reference>
<organism evidence="2 3">
    <name type="scientific">Pararge aegeria aegeria</name>
    <dbReference type="NCBI Taxonomy" id="348720"/>
    <lineage>
        <taxon>Eukaryota</taxon>
        <taxon>Metazoa</taxon>
        <taxon>Ecdysozoa</taxon>
        <taxon>Arthropoda</taxon>
        <taxon>Hexapoda</taxon>
        <taxon>Insecta</taxon>
        <taxon>Pterygota</taxon>
        <taxon>Neoptera</taxon>
        <taxon>Endopterygota</taxon>
        <taxon>Lepidoptera</taxon>
        <taxon>Glossata</taxon>
        <taxon>Ditrysia</taxon>
        <taxon>Papilionoidea</taxon>
        <taxon>Nymphalidae</taxon>
        <taxon>Satyrinae</taxon>
        <taxon>Satyrini</taxon>
        <taxon>Parargina</taxon>
        <taxon>Pararge</taxon>
    </lineage>
</organism>
<keyword evidence="1" id="KW-0175">Coiled coil</keyword>
<dbReference type="AlphaFoldDB" id="A0A8S4QPU6"/>
<evidence type="ECO:0000313" key="2">
    <source>
        <dbReference type="EMBL" id="CAH2217422.1"/>
    </source>
</evidence>
<sequence>MFSFKQVVQYNLFGSNDLEGNSSCEFEDFPEEVFEISNEENQTIDSLESKIENLQQENFDLKKNVELQKHYKKRVEEYYEEVSELTRKMQTLEGKIKKLEVKLQKKTRSLTENDQDIEQLKQKVEMLLLETQNKSDVIKNLNNQLKKAKNEIQLTDKINEELQQKLDLTEAELNRVRKESTVLINSIEDLKGDYENQILEKEKELNDVRDQFCIYLLEYKELFAEFNRLQKENESLKQKNFYISNEVSLTDEINKENVREEIAKLQFVPEVKIKHIIDNNDQESTLPDREAENYRTSEDKNLENNDFEIGLWNEADDESSDDQKSTWLYGKTENCRTSEDENLENNDFPIEVWNETDSESDNVSPCPDYDESFGRRYSQLFYDEAIIHKEKDTFVLIRQKDSFSLAKVKPNTREEEKYESIWQKINKIHDYLDTLGYSGSEEDYEECEKELDKVINEALKQGIMFTFPYKSDMSLIDRIADTFPKLYLSADTTRIYEFLHKKKIFQIISEGASLNRFSDEEHGDVVNVICSDKDTLGQRKANLSKLKELALESIISKNEQIDKHDFELEIDNGYFCIDYPQNSTIEVAKIFNNQKAKDLNLNIGVLQVGKSIIRVENIGGSRNYTDVSGDSIRMSFTTEVGEISIHLCPSEKDSNKIEVRLVDEVRFNKLENKSSLGQSCLLGGKSVLTAIENGYFERNSSVFKESGKTIKQSECTMENPSSFLEGVNKNQLLRVNARAYGRGL</sequence>
<comment type="caution">
    <text evidence="2">The sequence shown here is derived from an EMBL/GenBank/DDBJ whole genome shotgun (WGS) entry which is preliminary data.</text>
</comment>
<evidence type="ECO:0000256" key="1">
    <source>
        <dbReference type="SAM" id="Coils"/>
    </source>
</evidence>
<protein>
    <submittedName>
        <fullName evidence="2">Jg4307 protein</fullName>
    </submittedName>
</protein>
<dbReference type="EMBL" id="CAKXAJ010018050">
    <property type="protein sequence ID" value="CAH2217422.1"/>
    <property type="molecule type" value="Genomic_DNA"/>
</dbReference>
<dbReference type="Proteomes" id="UP000838756">
    <property type="component" value="Unassembled WGS sequence"/>
</dbReference>
<proteinExistence type="predicted"/>
<evidence type="ECO:0000313" key="3">
    <source>
        <dbReference type="Proteomes" id="UP000838756"/>
    </source>
</evidence>
<accession>A0A8S4QPU6</accession>